<keyword evidence="2" id="KW-1185">Reference proteome</keyword>
<organism evidence="1 2">
    <name type="scientific">Pocillopora meandrina</name>
    <dbReference type="NCBI Taxonomy" id="46732"/>
    <lineage>
        <taxon>Eukaryota</taxon>
        <taxon>Metazoa</taxon>
        <taxon>Cnidaria</taxon>
        <taxon>Anthozoa</taxon>
        <taxon>Hexacorallia</taxon>
        <taxon>Scleractinia</taxon>
        <taxon>Astrocoeniina</taxon>
        <taxon>Pocilloporidae</taxon>
        <taxon>Pocillopora</taxon>
    </lineage>
</organism>
<feature type="non-terminal residue" evidence="1">
    <location>
        <position position="1"/>
    </location>
</feature>
<evidence type="ECO:0000313" key="2">
    <source>
        <dbReference type="Proteomes" id="UP001159428"/>
    </source>
</evidence>
<dbReference type="Proteomes" id="UP001159428">
    <property type="component" value="Unassembled WGS sequence"/>
</dbReference>
<accession>A0AAU9XHB0</accession>
<protein>
    <submittedName>
        <fullName evidence="1">Uncharacterized protein</fullName>
    </submittedName>
</protein>
<dbReference type="AlphaFoldDB" id="A0AAU9XHB0"/>
<reference evidence="1 2" key="1">
    <citation type="submission" date="2022-05" db="EMBL/GenBank/DDBJ databases">
        <authorList>
            <consortium name="Genoscope - CEA"/>
            <person name="William W."/>
        </authorList>
    </citation>
    <scope>NUCLEOTIDE SEQUENCE [LARGE SCALE GENOMIC DNA]</scope>
</reference>
<proteinExistence type="predicted"/>
<evidence type="ECO:0000313" key="1">
    <source>
        <dbReference type="EMBL" id="CAH3148248.1"/>
    </source>
</evidence>
<gene>
    <name evidence="1" type="ORF">PMEA_00023788</name>
</gene>
<dbReference type="EMBL" id="CALNXJ010000044">
    <property type="protein sequence ID" value="CAH3148248.1"/>
    <property type="molecule type" value="Genomic_DNA"/>
</dbReference>
<name>A0AAU9XHB0_9CNID</name>
<sequence length="118" mass="13928">SWPQHQQREDRNYCAEYYQHTPNLIDNEDLPYTDRFTYLGSVINGDGRTELDIHSCFNKTRNSLNMMNKVWRSSTYSTRTKLKLYHSCVLKNWRSIYHNSPHFTPGAFCVPYATSGQI</sequence>
<comment type="caution">
    <text evidence="1">The sequence shown here is derived from an EMBL/GenBank/DDBJ whole genome shotgun (WGS) entry which is preliminary data.</text>
</comment>